<reference evidence="1 2" key="1">
    <citation type="submission" date="2017-09" db="EMBL/GenBank/DDBJ databases">
        <title>Phase variable restriction modification systems are present in the genome sequences of periodontal pathogens Prevotella intermedia, Tannerella forsythia and Porphyromonas gingivalis.</title>
        <authorList>
            <person name="Haigh R.D."/>
            <person name="Crawford L."/>
            <person name="Ralph J."/>
            <person name="Wanford J."/>
            <person name="Vartoukian S.R."/>
            <person name="Hijazib K."/>
            <person name="Wade W."/>
            <person name="Oggioni M.R."/>
        </authorList>
    </citation>
    <scope>NUCLEOTIDE SEQUENCE [LARGE SCALE GENOMIC DNA]</scope>
    <source>
        <strain evidence="1 2">WW11663</strain>
    </source>
</reference>
<comment type="caution">
    <text evidence="1">The sequence shown here is derived from an EMBL/GenBank/DDBJ whole genome shotgun (WGS) entry which is preliminary data.</text>
</comment>
<sequence>MFDRNEVEVAGVDAVRRDERTRPVDAPAAGTDELGTFAAAGGRQEDGVAVRAIYLLELR</sequence>
<evidence type="ECO:0000313" key="2">
    <source>
        <dbReference type="Proteomes" id="UP000219259"/>
    </source>
</evidence>
<proteinExistence type="predicted"/>
<dbReference type="AlphaFoldDB" id="A0A2A6E834"/>
<dbReference type="EMBL" id="NSLJ01000013">
    <property type="protein sequence ID" value="PDP43832.1"/>
    <property type="molecule type" value="Genomic_DNA"/>
</dbReference>
<gene>
    <name evidence="1" type="ORF">CLI86_06305</name>
</gene>
<name>A0A2A6E834_TANFO</name>
<accession>A0A2A6E834</accession>
<protein>
    <submittedName>
        <fullName evidence="1">Uncharacterized protein</fullName>
    </submittedName>
</protein>
<organism evidence="1 2">
    <name type="scientific">Tannerella forsythia</name>
    <name type="common">Bacteroides forsythus</name>
    <dbReference type="NCBI Taxonomy" id="28112"/>
    <lineage>
        <taxon>Bacteria</taxon>
        <taxon>Pseudomonadati</taxon>
        <taxon>Bacteroidota</taxon>
        <taxon>Bacteroidia</taxon>
        <taxon>Bacteroidales</taxon>
        <taxon>Tannerellaceae</taxon>
        <taxon>Tannerella</taxon>
    </lineage>
</organism>
<evidence type="ECO:0000313" key="1">
    <source>
        <dbReference type="EMBL" id="PDP43832.1"/>
    </source>
</evidence>
<dbReference type="Proteomes" id="UP000219259">
    <property type="component" value="Unassembled WGS sequence"/>
</dbReference>